<evidence type="ECO:0000313" key="4">
    <source>
        <dbReference type="Proteomes" id="UP000239322"/>
    </source>
</evidence>
<evidence type="ECO:0000313" key="3">
    <source>
        <dbReference type="EMBL" id="PRH79466.1"/>
    </source>
</evidence>
<feature type="chain" id="PRO_5039406834" evidence="2">
    <location>
        <begin position="25"/>
        <end position="240"/>
    </location>
</feature>
<keyword evidence="2" id="KW-0732">Signal</keyword>
<comment type="caution">
    <text evidence="3">The sequence shown here is derived from an EMBL/GenBank/DDBJ whole genome shotgun (WGS) entry which is preliminary data.</text>
</comment>
<dbReference type="OrthoDB" id="4333909at2"/>
<accession>A0A2S9PYE9</accession>
<dbReference type="AlphaFoldDB" id="A0A2S9PYE9"/>
<feature type="region of interest" description="Disordered" evidence="1">
    <location>
        <begin position="85"/>
        <end position="105"/>
    </location>
</feature>
<dbReference type="EMBL" id="PVLV01000116">
    <property type="protein sequence ID" value="PRH79466.1"/>
    <property type="molecule type" value="Genomic_DNA"/>
</dbReference>
<dbReference type="RefSeq" id="WP_105868397.1">
    <property type="nucleotide sequence ID" value="NZ_PVLV01000116.1"/>
</dbReference>
<evidence type="ECO:0000256" key="1">
    <source>
        <dbReference type="SAM" id="MobiDB-lite"/>
    </source>
</evidence>
<dbReference type="Proteomes" id="UP000239322">
    <property type="component" value="Unassembled WGS sequence"/>
</dbReference>
<feature type="signal peptide" evidence="2">
    <location>
        <begin position="1"/>
        <end position="24"/>
    </location>
</feature>
<dbReference type="Pfam" id="PF12079">
    <property type="entry name" value="DUF3558"/>
    <property type="match status" value="1"/>
</dbReference>
<dbReference type="PROSITE" id="PS51257">
    <property type="entry name" value="PROKAR_LIPOPROTEIN"/>
    <property type="match status" value="1"/>
</dbReference>
<keyword evidence="4" id="KW-1185">Reference proteome</keyword>
<name>A0A2S9PYE9_9ACTN</name>
<evidence type="ECO:0000256" key="2">
    <source>
        <dbReference type="SAM" id="SignalP"/>
    </source>
</evidence>
<feature type="compositionally biased region" description="Low complexity" evidence="1">
    <location>
        <begin position="38"/>
        <end position="54"/>
    </location>
</feature>
<feature type="compositionally biased region" description="Polar residues" evidence="1">
    <location>
        <begin position="90"/>
        <end position="104"/>
    </location>
</feature>
<organism evidence="3 4">
    <name type="scientific">Streptomyces solincola</name>
    <dbReference type="NCBI Taxonomy" id="2100817"/>
    <lineage>
        <taxon>Bacteria</taxon>
        <taxon>Bacillati</taxon>
        <taxon>Actinomycetota</taxon>
        <taxon>Actinomycetes</taxon>
        <taxon>Kitasatosporales</taxon>
        <taxon>Streptomycetaceae</taxon>
        <taxon>Streptomyces</taxon>
    </lineage>
</organism>
<dbReference type="InterPro" id="IPR024520">
    <property type="entry name" value="DUF3558"/>
</dbReference>
<sequence>MQRSAPRLTRILACAAVPVMLVVAGCSSDSGSDDAGKAAEQSPSAAASSAAPSPTVQPARFTELPEPCKAVAAATVEDLVPKVKNKKGTAGQSSDTSSRGSCSWNGLDDKGVKGSQYRWLDVSLLRYDSDPSLGSGEQRATDNYAKEVAKMKATQGAKDVKSAPATGIGDEATNIAYDLKKSDEDFVYAAIVTRTENVVVTVSYNGAGFAGADTPKREDLAKAVVRAAQDGVKAVQAANK</sequence>
<proteinExistence type="predicted"/>
<reference evidence="3 4" key="1">
    <citation type="submission" date="2018-03" db="EMBL/GenBank/DDBJ databases">
        <title>Novel Streptomyces sp. from soil.</title>
        <authorList>
            <person name="Tan G.Y.A."/>
            <person name="Lee Z.Y."/>
        </authorList>
    </citation>
    <scope>NUCLEOTIDE SEQUENCE [LARGE SCALE GENOMIC DNA]</scope>
    <source>
        <strain evidence="3 4">ST5x</strain>
    </source>
</reference>
<feature type="region of interest" description="Disordered" evidence="1">
    <location>
        <begin position="28"/>
        <end position="62"/>
    </location>
</feature>
<gene>
    <name evidence="3" type="ORF">C6N75_09325</name>
</gene>
<protein>
    <submittedName>
        <fullName evidence="3">DUF3558 domain-containing protein</fullName>
    </submittedName>
</protein>